<evidence type="ECO:0000256" key="8">
    <source>
        <dbReference type="ARBA" id="ARBA00023067"/>
    </source>
</evidence>
<dbReference type="Pfam" id="PF06470">
    <property type="entry name" value="SMC_hinge"/>
    <property type="match status" value="1"/>
</dbReference>
<evidence type="ECO:0000256" key="13">
    <source>
        <dbReference type="SAM" id="MobiDB-lite"/>
    </source>
</evidence>
<evidence type="ECO:0000256" key="9">
    <source>
        <dbReference type="ARBA" id="ARBA00023242"/>
    </source>
</evidence>
<evidence type="ECO:0000256" key="3">
    <source>
        <dbReference type="ARBA" id="ARBA00022618"/>
    </source>
</evidence>
<dbReference type="Proteomes" id="UP001219567">
    <property type="component" value="Chromosome 2"/>
</dbReference>
<evidence type="ECO:0000256" key="5">
    <source>
        <dbReference type="ARBA" id="ARBA00022776"/>
    </source>
</evidence>
<evidence type="ECO:0000256" key="7">
    <source>
        <dbReference type="ARBA" id="ARBA00023054"/>
    </source>
</evidence>
<dbReference type="GO" id="GO:0005634">
    <property type="term" value="C:nucleus"/>
    <property type="evidence" value="ECO:0007669"/>
    <property type="project" value="UniProtKB-SubCell"/>
</dbReference>
<dbReference type="FunFam" id="3.40.50.300:FF:000278">
    <property type="entry name" value="Structural maintenance of chromosomes 2"/>
    <property type="match status" value="1"/>
</dbReference>
<evidence type="ECO:0000256" key="10">
    <source>
        <dbReference type="ARBA" id="ARBA00023306"/>
    </source>
</evidence>
<evidence type="ECO:0000256" key="4">
    <source>
        <dbReference type="ARBA" id="ARBA00022741"/>
    </source>
</evidence>
<evidence type="ECO:0000256" key="2">
    <source>
        <dbReference type="ARBA" id="ARBA00005231"/>
    </source>
</evidence>
<keyword evidence="5" id="KW-0498">Mitosis</keyword>
<feature type="region of interest" description="Disordered" evidence="13">
    <location>
        <begin position="1189"/>
        <end position="1210"/>
    </location>
</feature>
<dbReference type="SUPFAM" id="SSF52540">
    <property type="entry name" value="P-loop containing nucleoside triphosphate hydrolases"/>
    <property type="match status" value="1"/>
</dbReference>
<feature type="coiled-coil region" evidence="12">
    <location>
        <begin position="405"/>
        <end position="432"/>
    </location>
</feature>
<dbReference type="InterPro" id="IPR010935">
    <property type="entry name" value="SMC_hinge"/>
</dbReference>
<dbReference type="GO" id="GO:0007076">
    <property type="term" value="P:mitotic chromosome condensation"/>
    <property type="evidence" value="ECO:0007669"/>
    <property type="project" value="UniProtKB-ARBA"/>
</dbReference>
<dbReference type="InterPro" id="IPR027120">
    <property type="entry name" value="Smc2_ABC"/>
</dbReference>
<feature type="coiled-coil region" evidence="12">
    <location>
        <begin position="839"/>
        <end position="943"/>
    </location>
</feature>
<dbReference type="GO" id="GO:0051301">
    <property type="term" value="P:cell division"/>
    <property type="evidence" value="ECO:0007669"/>
    <property type="project" value="UniProtKB-KW"/>
</dbReference>
<dbReference type="Gene3D" id="3.30.70.1620">
    <property type="match status" value="1"/>
</dbReference>
<dbReference type="Pfam" id="PF02463">
    <property type="entry name" value="SMC_N"/>
    <property type="match status" value="1"/>
</dbReference>
<dbReference type="InterPro" id="IPR003395">
    <property type="entry name" value="RecF/RecN/SMC_N"/>
</dbReference>
<keyword evidence="16" id="KW-1185">Reference proteome</keyword>
<dbReference type="GO" id="GO:0005694">
    <property type="term" value="C:chromosome"/>
    <property type="evidence" value="ECO:0007669"/>
    <property type="project" value="InterPro"/>
</dbReference>
<evidence type="ECO:0000256" key="12">
    <source>
        <dbReference type="SAM" id="Coils"/>
    </source>
</evidence>
<feature type="coiled-coil region" evidence="12">
    <location>
        <begin position="687"/>
        <end position="714"/>
    </location>
</feature>
<dbReference type="SUPFAM" id="SSF75553">
    <property type="entry name" value="Smc hinge domain"/>
    <property type="match status" value="1"/>
</dbReference>
<evidence type="ECO:0000256" key="11">
    <source>
        <dbReference type="PIRNR" id="PIRNR005719"/>
    </source>
</evidence>
<dbReference type="AlphaFoldDB" id="A0AAJ5YRA6"/>
<dbReference type="PANTHER" id="PTHR43977">
    <property type="entry name" value="STRUCTURAL MAINTENANCE OF CHROMOSOMES PROTEIN 3"/>
    <property type="match status" value="1"/>
</dbReference>
<protein>
    <recommendedName>
        <fullName evidence="11">Structural maintenance of chromosomes protein</fullName>
    </recommendedName>
</protein>
<dbReference type="EMBL" id="CP119944">
    <property type="protein sequence ID" value="WFC98989.1"/>
    <property type="molecule type" value="Genomic_DNA"/>
</dbReference>
<dbReference type="CDD" id="cd03273">
    <property type="entry name" value="ABC_SMC2_euk"/>
    <property type="match status" value="1"/>
</dbReference>
<gene>
    <name evidence="15" type="primary">SMC2</name>
    <name evidence="15" type="ORF">MYAM1_001723</name>
</gene>
<dbReference type="GO" id="GO:0005524">
    <property type="term" value="F:ATP binding"/>
    <property type="evidence" value="ECO:0007669"/>
    <property type="project" value="UniProtKB-KW"/>
</dbReference>
<dbReference type="InterPro" id="IPR027417">
    <property type="entry name" value="P-loop_NTPase"/>
</dbReference>
<keyword evidence="10" id="KW-0131">Cell cycle</keyword>
<feature type="coiled-coil region" evidence="12">
    <location>
        <begin position="247"/>
        <end position="288"/>
    </location>
</feature>
<dbReference type="SMART" id="SM00968">
    <property type="entry name" value="SMC_hinge"/>
    <property type="match status" value="1"/>
</dbReference>
<keyword evidence="7 12" id="KW-0175">Coiled coil</keyword>
<proteinExistence type="inferred from homology"/>
<keyword evidence="8" id="KW-0226">DNA condensation</keyword>
<dbReference type="GO" id="GO:0016887">
    <property type="term" value="F:ATP hydrolysis activity"/>
    <property type="evidence" value="ECO:0007669"/>
    <property type="project" value="InterPro"/>
</dbReference>
<evidence type="ECO:0000256" key="6">
    <source>
        <dbReference type="ARBA" id="ARBA00022840"/>
    </source>
</evidence>
<keyword evidence="9 11" id="KW-0539">Nucleus</keyword>
<keyword evidence="4" id="KW-0547">Nucleotide-binding</keyword>
<accession>A0AAJ5YRA6</accession>
<name>A0AAJ5YRA6_9BASI</name>
<sequence>MRIEELILDGFKSYPVRTHVHGFDPSFNAITGLNGSGKSNILDAICFVLGLTNLSSVRASNIQDLIYKRGQAGIVKASVTIVFDNADRERSPVSFENSPTITVTRQIAMGGVSKYLINGHKATQQAVQNMFQSVQLNINNPNFLIMQGKITKVLNMKPAEILSMIEEAAGTRMFEERKERAVRTIAKKDQKVREITSLLQEEIKPKLDRLREEKRAFLEYQKASTELERATRLTKAFEWQNLKQKLAKESSEEVDQLDAKLATHATEIEAYTRQLKAIDETLHNLHEKLDESLAGNDQQKELVQQAKLLSHTLVETITQTDFRRTASEEEARRVQEESKALADAEELLAKEQSAFDAMRDSVDTDKSAYDQAAQRVDEMDGLLQSLLTGIASAGETGNTGFQGQLAKAREREAAARSEIQQAKVRMEHLQRELRSKEPQAQKETGESAGLVAELDNAQHQAQSADQFVSHLNWDASYYGQAAERQHQLESRMNSLRKDCDDLQERLPSSLQFQYANPGSQIDAKKIHGLVARLVSLNERNQSYAPALEAAAGSRLYNVVVDNDKIGSRLLTHGQLKKRITLIPLQQIQPNVADRRRVEAAKRLAPNRVELALDLIECDPEVRPAMEYVFGQTLVCKDAETARLVTFDKNVQMKSVTIDGDTYDPAGRLAGGSKSSNGPSVLLRIQELAKCERALRQAEGDLRSHQREWESLQTTHQEYVQAMEASELAHHRAELLQQQVNQSRAAALQAEVTACRNALVELADKIDQAAQREKEASQDVQRLQQEIKELHTDKEGKVERVRAETASLRAALTKQAAKLKPQQNKLRQVELSLGQYVMDRDATKLRLEAAREASQQATNEFVQTEIQAKSLQQEVDDCEAKLAEMRAAQHAYQEEALQLEEAKTSKKQLLSDAQQAQQHLKSERERIEEECSILEHSLRKLEDEHPWILKESVEFGREGGDYDFASQDMTAVEQKCADLVEQQSGMRRRINPRVMNMIDSVEKKETSLQNMLTTVLGDKSKIEDTIQELDRYKQDALHSTFTQVNQAFGEIFAELLPGNYAKLQPPEGMELVQGLEVRVRLGATWKQSLTELSGGQRSLIALSLIMSLLQFKPAPMYILDEIDAALDLSHTQHIGQLFRTRFKGSQFIVVSLKEGLFNNASVVFRAKFRDGTSLVERIVQKSFDNDKENSARSRIVSGRSTKAPSKAALLS</sequence>
<comment type="subcellular location">
    <subcellularLocation>
        <location evidence="1 11">Nucleus</location>
    </subcellularLocation>
</comment>
<dbReference type="Gene3D" id="3.40.50.300">
    <property type="entry name" value="P-loop containing nucleotide triphosphate hydrolases"/>
    <property type="match status" value="2"/>
</dbReference>
<dbReference type="FunFam" id="3.40.50.300:FF:000385">
    <property type="entry name" value="Structural maintenance of chromosomes 2"/>
    <property type="match status" value="1"/>
</dbReference>
<evidence type="ECO:0000256" key="1">
    <source>
        <dbReference type="ARBA" id="ARBA00004123"/>
    </source>
</evidence>
<reference evidence="15 16" key="1">
    <citation type="submission" date="2023-03" db="EMBL/GenBank/DDBJ databases">
        <title>Mating type loci evolution in Malassezia.</title>
        <authorList>
            <person name="Coelho M.A."/>
        </authorList>
    </citation>
    <scope>NUCLEOTIDE SEQUENCE [LARGE SCALE GENOMIC DNA]</scope>
    <source>
        <strain evidence="15 16">CBS 9725</strain>
    </source>
</reference>
<dbReference type="PIRSF" id="PIRSF005719">
    <property type="entry name" value="SMC"/>
    <property type="match status" value="1"/>
</dbReference>
<feature type="coiled-coil region" evidence="12">
    <location>
        <begin position="327"/>
        <end position="354"/>
    </location>
</feature>
<comment type="similarity">
    <text evidence="2">Belongs to the SMC family. SMC2 subfamily.</text>
</comment>
<evidence type="ECO:0000313" key="16">
    <source>
        <dbReference type="Proteomes" id="UP001219567"/>
    </source>
</evidence>
<keyword evidence="6" id="KW-0067">ATP-binding</keyword>
<dbReference type="InterPro" id="IPR036277">
    <property type="entry name" value="SMC_hinge_sf"/>
</dbReference>
<evidence type="ECO:0000313" key="15">
    <source>
        <dbReference type="EMBL" id="WFC98989.1"/>
    </source>
</evidence>
<evidence type="ECO:0000259" key="14">
    <source>
        <dbReference type="SMART" id="SM00968"/>
    </source>
</evidence>
<dbReference type="InterPro" id="IPR024704">
    <property type="entry name" value="SMC"/>
</dbReference>
<organism evidence="15 16">
    <name type="scientific">Malassezia yamatoensis</name>
    <dbReference type="NCBI Taxonomy" id="253288"/>
    <lineage>
        <taxon>Eukaryota</taxon>
        <taxon>Fungi</taxon>
        <taxon>Dikarya</taxon>
        <taxon>Basidiomycota</taxon>
        <taxon>Ustilaginomycotina</taxon>
        <taxon>Malasseziomycetes</taxon>
        <taxon>Malasseziales</taxon>
        <taxon>Malasseziaceae</taxon>
        <taxon>Malassezia</taxon>
    </lineage>
</organism>
<feature type="domain" description="SMC hinge" evidence="14">
    <location>
        <begin position="524"/>
        <end position="645"/>
    </location>
</feature>
<dbReference type="Gene3D" id="1.20.1060.20">
    <property type="match status" value="1"/>
</dbReference>
<feature type="coiled-coil region" evidence="12">
    <location>
        <begin position="744"/>
        <end position="799"/>
    </location>
</feature>
<keyword evidence="3" id="KW-0132">Cell division</keyword>